<keyword evidence="1" id="KW-0812">Transmembrane</keyword>
<accession>A0A8J6B717</accession>
<dbReference type="AlphaFoldDB" id="A0A8J6B717"/>
<evidence type="ECO:0000256" key="1">
    <source>
        <dbReference type="SAM" id="Phobius"/>
    </source>
</evidence>
<proteinExistence type="predicted"/>
<keyword evidence="3" id="KW-1185">Reference proteome</keyword>
<evidence type="ECO:0000313" key="3">
    <source>
        <dbReference type="Proteomes" id="UP000770717"/>
    </source>
</evidence>
<reference evidence="2" key="1">
    <citation type="thesis" date="2020" institute="ProQuest LLC" country="789 East Eisenhower Parkway, Ann Arbor, MI, USA">
        <title>Comparative Genomics and Chromosome Evolution.</title>
        <authorList>
            <person name="Mudd A.B."/>
        </authorList>
    </citation>
    <scope>NUCLEOTIDE SEQUENCE</scope>
    <source>
        <strain evidence="2">HN-11 Male</strain>
        <tissue evidence="2">Kidney and liver</tissue>
    </source>
</reference>
<protein>
    <submittedName>
        <fullName evidence="2">Uncharacterized protein</fullName>
    </submittedName>
</protein>
<dbReference type="PROSITE" id="PS51257">
    <property type="entry name" value="PROKAR_LIPOPROTEIN"/>
    <property type="match status" value="1"/>
</dbReference>
<keyword evidence="1" id="KW-1133">Transmembrane helix</keyword>
<dbReference type="Proteomes" id="UP000770717">
    <property type="component" value="Unassembled WGS sequence"/>
</dbReference>
<organism evidence="2 3">
    <name type="scientific">Eleutherodactylus coqui</name>
    <name type="common">Puerto Rican coqui</name>
    <dbReference type="NCBI Taxonomy" id="57060"/>
    <lineage>
        <taxon>Eukaryota</taxon>
        <taxon>Metazoa</taxon>
        <taxon>Chordata</taxon>
        <taxon>Craniata</taxon>
        <taxon>Vertebrata</taxon>
        <taxon>Euteleostomi</taxon>
        <taxon>Amphibia</taxon>
        <taxon>Batrachia</taxon>
        <taxon>Anura</taxon>
        <taxon>Neobatrachia</taxon>
        <taxon>Hyloidea</taxon>
        <taxon>Eleutherodactylidae</taxon>
        <taxon>Eleutherodactylinae</taxon>
        <taxon>Eleutherodactylus</taxon>
        <taxon>Eleutherodactylus</taxon>
    </lineage>
</organism>
<keyword evidence="1" id="KW-0472">Membrane</keyword>
<name>A0A8J6B717_ELECQ</name>
<comment type="caution">
    <text evidence="2">The sequence shown here is derived from an EMBL/GenBank/DDBJ whole genome shotgun (WGS) entry which is preliminary data.</text>
</comment>
<gene>
    <name evidence="2" type="ORF">GDO78_013933</name>
</gene>
<sequence length="91" mass="9654">MRTIAPPLSAGLIVISLLLLSAWMALLSCILILNVSLPCLSSIVDCTACLKESMYLSKVRLRPGGGVQSDFFLAPSLSCVCVLERPVSSLS</sequence>
<dbReference type="EMBL" id="WNTK01010821">
    <property type="protein sequence ID" value="KAG9462531.1"/>
    <property type="molecule type" value="Genomic_DNA"/>
</dbReference>
<evidence type="ECO:0000313" key="2">
    <source>
        <dbReference type="EMBL" id="KAG9462531.1"/>
    </source>
</evidence>
<feature type="transmembrane region" description="Helical" evidence="1">
    <location>
        <begin position="12"/>
        <end position="33"/>
    </location>
</feature>